<dbReference type="Gene3D" id="3.60.21.60">
    <property type="match status" value="1"/>
</dbReference>
<dbReference type="InterPro" id="IPR016722">
    <property type="entry name" value="DNA_pol_alpha_bsu"/>
</dbReference>
<comment type="subcellular location">
    <subcellularLocation>
        <location evidence="1">Nucleus</location>
    </subcellularLocation>
</comment>
<dbReference type="GO" id="GO:0003677">
    <property type="term" value="F:DNA binding"/>
    <property type="evidence" value="ECO:0007669"/>
    <property type="project" value="InterPro"/>
</dbReference>
<dbReference type="GO" id="GO:0006270">
    <property type="term" value="P:DNA replication initiation"/>
    <property type="evidence" value="ECO:0007669"/>
    <property type="project" value="TreeGrafter"/>
</dbReference>
<proteinExistence type="inferred from homology"/>
<reference evidence="8" key="1">
    <citation type="submission" date="2016-05" db="EMBL/GenBank/DDBJ databases">
        <authorList>
            <person name="Lavstsen T."/>
            <person name="Jespersen J.S."/>
        </authorList>
    </citation>
    <scope>NUCLEOTIDE SEQUENCE [LARGE SCALE GENOMIC DNA]</scope>
</reference>
<keyword evidence="11" id="KW-1185">Reference proteome</keyword>
<evidence type="ECO:0000313" key="8">
    <source>
        <dbReference type="EMBL" id="SBS88453.1"/>
    </source>
</evidence>
<dbReference type="InterPro" id="IPR007185">
    <property type="entry name" value="DNA_pol_a/d/e_bsu"/>
</dbReference>
<keyword evidence="4" id="KW-0235">DNA replication</keyword>
<evidence type="ECO:0000256" key="3">
    <source>
        <dbReference type="ARBA" id="ARBA00018596"/>
    </source>
</evidence>
<comment type="similarity">
    <text evidence="2">Belongs to the DNA polymerase alpha subunit B family.</text>
</comment>
<organism evidence="8 10">
    <name type="scientific">Plasmodium malariae</name>
    <dbReference type="NCBI Taxonomy" id="5858"/>
    <lineage>
        <taxon>Eukaryota</taxon>
        <taxon>Sar</taxon>
        <taxon>Alveolata</taxon>
        <taxon>Apicomplexa</taxon>
        <taxon>Aconoidasida</taxon>
        <taxon>Haemosporida</taxon>
        <taxon>Plasmodiidae</taxon>
        <taxon>Plasmodium</taxon>
        <taxon>Plasmodium (Plasmodium)</taxon>
    </lineage>
</organism>
<feature type="domain" description="DNA polymerase alpha/delta/epsilon subunit B" evidence="6">
    <location>
        <begin position="281"/>
        <end position="481"/>
    </location>
</feature>
<dbReference type="VEuPathDB" id="PlasmoDB:PmUG01_12053600"/>
<evidence type="ECO:0000313" key="11">
    <source>
        <dbReference type="Proteomes" id="UP000219813"/>
    </source>
</evidence>
<dbReference type="Proteomes" id="UP000078597">
    <property type="component" value="Unassembled WGS sequence"/>
</dbReference>
<dbReference type="Proteomes" id="UP000219813">
    <property type="component" value="Chromosome 12"/>
</dbReference>
<feature type="domain" description="DNA polymerase alpha subunit B OB" evidence="7">
    <location>
        <begin position="123"/>
        <end position="216"/>
    </location>
</feature>
<evidence type="ECO:0000259" key="7">
    <source>
        <dbReference type="Pfam" id="PF22062"/>
    </source>
</evidence>
<keyword evidence="5" id="KW-0539">Nucleus</keyword>
<sequence length="543" mass="64437">MKEIKQADVKLFLETYYTDNSISDELKEVFDYFERNKHKNNFHKLFEDYLREYNKRLIKNENLLKDNIIYDYDYVKQYNAELTEKAGINCNNKYNWYINCVNTIDENYKFLGLDTNIISESINKKITLFLELFLMYSEKLNLNIQISPILNMNEEECYIFGRIYTDSEINISESNIILEGNIKWSNGEKAQLLNLNNMKNLCFFLGQILAIKGKKEINQYSIKYYVSNIYAGLPTHLKNVKIDNEFLLKYFNCKEIEEDSKLDDKDSVKILQLYNNDNIHIMICNGYVYTDNDYNDNLDNFLKIVNEKLPHVVLIFGPFLYIRNFSETILKIGDINVIYEDIFKKIVKLAKNELLEKTHFFIIPSIYDSINIYPLPQPPFFYENNNANLTNVHFLSNPSYIYINELKIALTSCDVIYNLSKNLLCRPSEMKLFYLFEQILRQLSFFPCYPSEYNIEITKFKNLLFQPNRLPDIFLFPSYTNEKSYVKEIHKKLFICPYSIDVSKAKPSNFFSNIYILPPTESYELSKRVILENVFVNHNKVSD</sequence>
<dbReference type="EMBL" id="LT594633">
    <property type="protein sequence ID" value="SCO93939.1"/>
    <property type="molecule type" value="Genomic_DNA"/>
</dbReference>
<reference evidence="10" key="2">
    <citation type="submission" date="2016-05" db="EMBL/GenBank/DDBJ databases">
        <authorList>
            <person name="Naeem Raeece"/>
        </authorList>
    </citation>
    <scope>NUCLEOTIDE SEQUENCE [LARGE SCALE GENOMIC DNA]</scope>
</reference>
<dbReference type="EMBL" id="FLQW01001215">
    <property type="protein sequence ID" value="SBS88453.1"/>
    <property type="molecule type" value="Genomic_DNA"/>
</dbReference>
<dbReference type="Pfam" id="PF22062">
    <property type="entry name" value="OB_DPOA2"/>
    <property type="match status" value="1"/>
</dbReference>
<reference evidence="9 11" key="3">
    <citation type="submission" date="2016-06" db="EMBL/GenBank/DDBJ databases">
        <authorList>
            <consortium name="Pathogen Informatics"/>
        </authorList>
    </citation>
    <scope>NUCLEOTIDE SEQUENCE [LARGE SCALE GENOMIC DNA]</scope>
</reference>
<dbReference type="GO" id="GO:0005658">
    <property type="term" value="C:alpha DNA polymerase:primase complex"/>
    <property type="evidence" value="ECO:0007669"/>
    <property type="project" value="TreeGrafter"/>
</dbReference>
<accession>A0A1A8W8Z9</accession>
<protein>
    <recommendedName>
        <fullName evidence="3">DNA polymerase alpha subunit B</fullName>
    </recommendedName>
</protein>
<dbReference type="PIRSF" id="PIRSF018300">
    <property type="entry name" value="DNA_pol_alph_2"/>
    <property type="match status" value="1"/>
</dbReference>
<dbReference type="PANTHER" id="PTHR23061">
    <property type="entry name" value="DNA POLYMERASE 2 ALPHA 70 KDA SUBUNIT"/>
    <property type="match status" value="1"/>
</dbReference>
<evidence type="ECO:0000259" key="6">
    <source>
        <dbReference type="Pfam" id="PF04042"/>
    </source>
</evidence>
<evidence type="ECO:0000313" key="9">
    <source>
        <dbReference type="EMBL" id="SCO93939.1"/>
    </source>
</evidence>
<evidence type="ECO:0000256" key="2">
    <source>
        <dbReference type="ARBA" id="ARBA00007299"/>
    </source>
</evidence>
<dbReference type="KEGG" id="pmal:PMUG01_12053600"/>
<gene>
    <name evidence="9" type="primary">PmUG01_12053600</name>
    <name evidence="8" type="ORF">PMALA_022670</name>
    <name evidence="9" type="ORF">PMUG01_12053600</name>
</gene>
<dbReference type="AlphaFoldDB" id="A0A1A8W8Z9"/>
<dbReference type="PANTHER" id="PTHR23061:SF12">
    <property type="entry name" value="DNA POLYMERASE ALPHA SUBUNIT B"/>
    <property type="match status" value="1"/>
</dbReference>
<name>A0A1A8W8Z9_PLAMA</name>
<dbReference type="Pfam" id="PF04042">
    <property type="entry name" value="DNA_pol_E_B"/>
    <property type="match status" value="1"/>
</dbReference>
<dbReference type="OMA" id="CRPSEMK"/>
<evidence type="ECO:0000256" key="1">
    <source>
        <dbReference type="ARBA" id="ARBA00004123"/>
    </source>
</evidence>
<evidence type="ECO:0000313" key="10">
    <source>
        <dbReference type="Proteomes" id="UP000078597"/>
    </source>
</evidence>
<dbReference type="GeneID" id="39870525"/>
<dbReference type="RefSeq" id="XP_028863216.1">
    <property type="nucleotide sequence ID" value="XM_029006759.1"/>
</dbReference>
<evidence type="ECO:0000256" key="4">
    <source>
        <dbReference type="ARBA" id="ARBA00022705"/>
    </source>
</evidence>
<evidence type="ECO:0000256" key="5">
    <source>
        <dbReference type="ARBA" id="ARBA00023242"/>
    </source>
</evidence>
<dbReference type="InterPro" id="IPR054300">
    <property type="entry name" value="OB_DPOA2"/>
</dbReference>
<dbReference type="OrthoDB" id="336885at2759"/>